<protein>
    <recommendedName>
        <fullName evidence="3">Replication initiation protein</fullName>
    </recommendedName>
</protein>
<sequence>MCAECYDYAGHIVWQFFAPELWRRFTILLRRHLARELGLTQRVAAEHVRLQFAKVAEFQRRGAVHFHAIIRLDGVSETEEFPPPPADAGERELIAAIRSAARATAFEAPLVPGEGTRRILRWGVQLDVRSIVRREGLGGALSDRAVAAYIAKYATKATEDLDGRADGRAHVRRLKGTAELIAEDDADGAYAFLGKWSHMLGFRGHFSSKSRRYSVTLGSLREARRRWRLDRIIEEAREEGHEIEEVLVVGSWSFAGMGWLNEGDRALAMDAARAAREWRDARRVQFNTKEGEKDD</sequence>
<reference evidence="1 2" key="1">
    <citation type="submission" date="2018-08" db="EMBL/GenBank/DDBJ databases">
        <title>Isolation, diversity and antifungal activity of Actinobacteria from cow dung.</title>
        <authorList>
            <person name="Ling L."/>
        </authorList>
    </citation>
    <scope>NUCLEOTIDE SEQUENCE [LARGE SCALE GENOMIC DNA]</scope>
    <source>
        <strain evidence="1 2">NEAU-LLE</strain>
    </source>
</reference>
<dbReference type="AlphaFoldDB" id="A0A371NWF7"/>
<dbReference type="Pfam" id="PF20199">
    <property type="entry name" value="RepSA"/>
    <property type="match status" value="1"/>
</dbReference>
<evidence type="ECO:0008006" key="3">
    <source>
        <dbReference type="Google" id="ProtNLM"/>
    </source>
</evidence>
<keyword evidence="2" id="KW-1185">Reference proteome</keyword>
<accession>A0A371NWF7</accession>
<dbReference type="Proteomes" id="UP000262172">
    <property type="component" value="Unassembled WGS sequence"/>
</dbReference>
<comment type="caution">
    <text evidence="1">The sequence shown here is derived from an EMBL/GenBank/DDBJ whole genome shotgun (WGS) entry which is preliminary data.</text>
</comment>
<gene>
    <name evidence="1" type="ORF">DY023_04050</name>
</gene>
<dbReference type="InterPro" id="IPR046828">
    <property type="entry name" value="RepSA"/>
</dbReference>
<name>A0A371NWF7_9MICO</name>
<dbReference type="EMBL" id="QUAB01000017">
    <property type="protein sequence ID" value="REJ07379.1"/>
    <property type="molecule type" value="Genomic_DNA"/>
</dbReference>
<evidence type="ECO:0000313" key="2">
    <source>
        <dbReference type="Proteomes" id="UP000262172"/>
    </source>
</evidence>
<proteinExistence type="predicted"/>
<organism evidence="1 2">
    <name type="scientific">Microbacterium bovistercoris</name>
    <dbReference type="NCBI Taxonomy" id="2293570"/>
    <lineage>
        <taxon>Bacteria</taxon>
        <taxon>Bacillati</taxon>
        <taxon>Actinomycetota</taxon>
        <taxon>Actinomycetes</taxon>
        <taxon>Micrococcales</taxon>
        <taxon>Microbacteriaceae</taxon>
        <taxon>Microbacterium</taxon>
    </lineage>
</organism>
<evidence type="ECO:0000313" key="1">
    <source>
        <dbReference type="EMBL" id="REJ07379.1"/>
    </source>
</evidence>